<keyword evidence="3" id="KW-1185">Reference proteome</keyword>
<evidence type="ECO:0000313" key="3">
    <source>
        <dbReference type="Proteomes" id="UP001500631"/>
    </source>
</evidence>
<dbReference type="Gene3D" id="3.90.550.10">
    <property type="entry name" value="Spore Coat Polysaccharide Biosynthesis Protein SpsA, Chain A"/>
    <property type="match status" value="1"/>
</dbReference>
<dbReference type="RefSeq" id="WP_077925985.1">
    <property type="nucleotide sequence ID" value="NZ_BAABKE010000001.1"/>
</dbReference>
<dbReference type="InterPro" id="IPR029044">
    <property type="entry name" value="Nucleotide-diphossugar_trans"/>
</dbReference>
<evidence type="ECO:0000313" key="2">
    <source>
        <dbReference type="EMBL" id="GAA5093763.1"/>
    </source>
</evidence>
<dbReference type="PANTHER" id="PTHR22916">
    <property type="entry name" value="GLYCOSYLTRANSFERASE"/>
    <property type="match status" value="1"/>
</dbReference>
<feature type="domain" description="Glycosyltransferase 2-like" evidence="1">
    <location>
        <begin position="10"/>
        <end position="154"/>
    </location>
</feature>
<dbReference type="EMBL" id="BAABKE010000001">
    <property type="protein sequence ID" value="GAA5093763.1"/>
    <property type="molecule type" value="Genomic_DNA"/>
</dbReference>
<sequence length="291" mass="34189">MSFDDQPLVSVIIPCYNHERFVQEAIQSVVDQDYQNIELIIIDDGSKDNSVQKIEEMREVCEKRFVRFEIRYRPNKGLCKTLNEGIEWTRGKYLCTMASDDIWMNYKIKVQVLYLEENHESIGVFGGVKFIDIAGNITTSVSRETKKFNFNDIFLHKHLLPAPTGLCRRDKIVNVGGYDENLVIEDWSMWLKLTEYGGSLDFLNEYFAFYRRHDDNLSSKIDIMHTGRLSIIELYKEHPKYKHSLFNAYIQSFMETEGKDKNLLKKAIFISPIFIFSRKFMIAFKLLLRGI</sequence>
<protein>
    <submittedName>
        <fullName evidence="2">Glycosyltransferase family 2 protein</fullName>
    </submittedName>
</protein>
<evidence type="ECO:0000259" key="1">
    <source>
        <dbReference type="Pfam" id="PF00535"/>
    </source>
</evidence>
<dbReference type="SUPFAM" id="SSF53448">
    <property type="entry name" value="Nucleotide-diphospho-sugar transferases"/>
    <property type="match status" value="1"/>
</dbReference>
<dbReference type="Proteomes" id="UP001500631">
    <property type="component" value="Unassembled WGS sequence"/>
</dbReference>
<gene>
    <name evidence="2" type="ORF">GCM10023338_01220</name>
</gene>
<dbReference type="InterPro" id="IPR001173">
    <property type="entry name" value="Glyco_trans_2-like"/>
</dbReference>
<reference evidence="3" key="1">
    <citation type="journal article" date="2019" name="Int. J. Syst. Evol. Microbiol.">
        <title>The Global Catalogue of Microorganisms (GCM) 10K type strain sequencing project: providing services to taxonomists for standard genome sequencing and annotation.</title>
        <authorList>
            <consortium name="The Broad Institute Genomics Platform"/>
            <consortium name="The Broad Institute Genome Sequencing Center for Infectious Disease"/>
            <person name="Wu L."/>
            <person name="Ma J."/>
        </authorList>
    </citation>
    <scope>NUCLEOTIDE SEQUENCE [LARGE SCALE GENOMIC DNA]</scope>
    <source>
        <strain evidence="3">JCM 18424</strain>
    </source>
</reference>
<dbReference type="Pfam" id="PF00535">
    <property type="entry name" value="Glycos_transf_2"/>
    <property type="match status" value="1"/>
</dbReference>
<accession>A0ABP9MDH3</accession>
<proteinExistence type="predicted"/>
<comment type="caution">
    <text evidence="2">The sequence shown here is derived from an EMBL/GenBank/DDBJ whole genome shotgun (WGS) entry which is preliminary data.</text>
</comment>
<organism evidence="2 3">
    <name type="scientific">Wohlfahrtiimonas larvae</name>
    <dbReference type="NCBI Taxonomy" id="1157986"/>
    <lineage>
        <taxon>Bacteria</taxon>
        <taxon>Pseudomonadati</taxon>
        <taxon>Pseudomonadota</taxon>
        <taxon>Gammaproteobacteria</taxon>
        <taxon>Cardiobacteriales</taxon>
        <taxon>Ignatzschineriaceae</taxon>
        <taxon>Wohlfahrtiimonas</taxon>
    </lineage>
</organism>
<name>A0ABP9MDH3_9GAMM</name>
<dbReference type="PANTHER" id="PTHR22916:SF3">
    <property type="entry name" value="UDP-GLCNAC:BETAGAL BETA-1,3-N-ACETYLGLUCOSAMINYLTRANSFERASE-LIKE PROTEIN 1"/>
    <property type="match status" value="1"/>
</dbReference>